<evidence type="ECO:0000313" key="2">
    <source>
        <dbReference type="Proteomes" id="UP000324800"/>
    </source>
</evidence>
<sequence length="134" mass="14971">MHIPNAPATVLCNNYDPHFAVEIQAKLAASNIRLLNISPHSTHATQSFDLITFSVVKGDLSPRKGAQMPKSKIEKVKLVYQVLKKHTNSSTNENAFRIAGYPAVTENKMQKVKIDESKLISNYSKFMNVDEKEA</sequence>
<dbReference type="Proteomes" id="UP000324800">
    <property type="component" value="Unassembled WGS sequence"/>
</dbReference>
<organism evidence="1 2">
    <name type="scientific">Streblomastix strix</name>
    <dbReference type="NCBI Taxonomy" id="222440"/>
    <lineage>
        <taxon>Eukaryota</taxon>
        <taxon>Metamonada</taxon>
        <taxon>Preaxostyla</taxon>
        <taxon>Oxymonadida</taxon>
        <taxon>Streblomastigidae</taxon>
        <taxon>Streblomastix</taxon>
    </lineage>
</organism>
<dbReference type="EMBL" id="SNRW01005826">
    <property type="protein sequence ID" value="KAA6384294.1"/>
    <property type="molecule type" value="Genomic_DNA"/>
</dbReference>
<proteinExistence type="predicted"/>
<name>A0A5J4VP28_9EUKA</name>
<evidence type="ECO:0008006" key="3">
    <source>
        <dbReference type="Google" id="ProtNLM"/>
    </source>
</evidence>
<reference evidence="1 2" key="1">
    <citation type="submission" date="2019-03" db="EMBL/GenBank/DDBJ databases">
        <title>Single cell metagenomics reveals metabolic interactions within the superorganism composed of flagellate Streblomastix strix and complex community of Bacteroidetes bacteria on its surface.</title>
        <authorList>
            <person name="Treitli S.C."/>
            <person name="Kolisko M."/>
            <person name="Husnik F."/>
            <person name="Keeling P."/>
            <person name="Hampl V."/>
        </authorList>
    </citation>
    <scope>NUCLEOTIDE SEQUENCE [LARGE SCALE GENOMIC DNA]</scope>
    <source>
        <strain evidence="1">ST1C</strain>
    </source>
</reference>
<gene>
    <name evidence="1" type="ORF">EZS28_020179</name>
</gene>
<protein>
    <recommendedName>
        <fullName evidence="3">DDE-1 domain-containing protein</fullName>
    </recommendedName>
</protein>
<evidence type="ECO:0000313" key="1">
    <source>
        <dbReference type="EMBL" id="KAA6384294.1"/>
    </source>
</evidence>
<dbReference type="AlphaFoldDB" id="A0A5J4VP28"/>
<dbReference type="OrthoDB" id="8191755at2759"/>
<comment type="caution">
    <text evidence="1">The sequence shown here is derived from an EMBL/GenBank/DDBJ whole genome shotgun (WGS) entry which is preliminary data.</text>
</comment>
<accession>A0A5J4VP28</accession>